<dbReference type="Pfam" id="PF07715">
    <property type="entry name" value="Plug"/>
    <property type="match status" value="1"/>
</dbReference>
<keyword evidence="4 11" id="KW-1134">Transmembrane beta strand</keyword>
<evidence type="ECO:0000256" key="13">
    <source>
        <dbReference type="RuleBase" id="RU003357"/>
    </source>
</evidence>
<evidence type="ECO:0000256" key="3">
    <source>
        <dbReference type="ARBA" id="ARBA00022448"/>
    </source>
</evidence>
<keyword evidence="6 14" id="KW-0732">Signal</keyword>
<dbReference type="InterPro" id="IPR000531">
    <property type="entry name" value="Beta-barrel_TonB"/>
</dbReference>
<feature type="chain" id="PRO_5022039885" evidence="14">
    <location>
        <begin position="20"/>
        <end position="708"/>
    </location>
</feature>
<dbReference type="PANTHER" id="PTHR30069">
    <property type="entry name" value="TONB-DEPENDENT OUTER MEMBRANE RECEPTOR"/>
    <property type="match status" value="1"/>
</dbReference>
<dbReference type="InterPro" id="IPR039426">
    <property type="entry name" value="TonB-dep_rcpt-like"/>
</dbReference>
<evidence type="ECO:0000259" key="15">
    <source>
        <dbReference type="Pfam" id="PF00593"/>
    </source>
</evidence>
<protein>
    <submittedName>
        <fullName evidence="17">TonB-dependent receptor</fullName>
    </submittedName>
</protein>
<comment type="similarity">
    <text evidence="2">Belongs to the TonB-dependent receptor family. Hemoglobin/haptoglobin binding protein subfamily.</text>
</comment>
<dbReference type="InterPro" id="IPR036942">
    <property type="entry name" value="Beta-barrel_TonB_sf"/>
</dbReference>
<gene>
    <name evidence="17" type="ORF">FKV23_12055</name>
</gene>
<keyword evidence="3 11" id="KW-0813">Transport</keyword>
<organism evidence="17 18">
    <name type="scientific">Marilutibacter alkalisoli</name>
    <dbReference type="NCBI Taxonomy" id="2591633"/>
    <lineage>
        <taxon>Bacteria</taxon>
        <taxon>Pseudomonadati</taxon>
        <taxon>Pseudomonadota</taxon>
        <taxon>Gammaproteobacteria</taxon>
        <taxon>Lysobacterales</taxon>
        <taxon>Lysobacteraceae</taxon>
        <taxon>Marilutibacter</taxon>
    </lineage>
</organism>
<dbReference type="Gene3D" id="2.170.130.10">
    <property type="entry name" value="TonB-dependent receptor, plug domain"/>
    <property type="match status" value="1"/>
</dbReference>
<dbReference type="InterPro" id="IPR012910">
    <property type="entry name" value="Plug_dom"/>
</dbReference>
<dbReference type="PROSITE" id="PS52016">
    <property type="entry name" value="TONB_DEPENDENT_REC_3"/>
    <property type="match status" value="1"/>
</dbReference>
<accession>A0A514BTM9</accession>
<evidence type="ECO:0000256" key="14">
    <source>
        <dbReference type="SAM" id="SignalP"/>
    </source>
</evidence>
<sequence length="708" mass="77672">MKTGATLAVFLLASSMLPAAGMAGAGGAPLCPADSVTCLDRIQVTATKRPESTLDVPAGTTVIGARELRESAPQTVMDALHGAVGTFVQQTTPGQGVVIVRGLKGSEVLHVVDGFRLNNAIFRNSPNQYIALVDSQLVERIEVVRGPMSTLYGSDAMGGVVHMLTRQPRFEGDIWQANGRLRTILGSADRSSLSRVEAAVGREGFALSGGATWQDVGDRRIGGGERLRPTGFTAHAYDLKLRTAVAEGHTLSASVQYLSQPRTPRYDALVPGFGQEAPENTLFLFEPQQRRFAQLVWQIERDHGWFDSAELHLGRQDIIDDRRLRAFGTPGNEDRERNRDTLTGLFGQFGKSLGAAHYLSYGFEWYRDEVASSRTRTDLANDATVARAPRFPNGARMDTQMLYLADDWLIGDRVDLNFGVQYSRAEVRIPATDAMPAVTLAPDALSGSVGISFKLRDDWRLIGNIGRGFRAPNIFDLGMFGERPGQRFNIANPRLEPETVTTVDAGFKFGGSRASGELIAFHSRYRDKITTVETGAVRTVDGTDCVADTRGCLQVVQNRNVTALDLWGVEAGMRYHLDAPALELHASATWTHGEETFEGRSYSADRVPPLFGKAGALWRPRADLGLELYAYYAARQDRLSERDMGDPRINPDGTAGWVTGNARIAWHASDRFDLALRMENLADKRYREHGTGLDAAGRNFILSADYRF</sequence>
<dbReference type="KEGG" id="lyj:FKV23_12055"/>
<evidence type="ECO:0000313" key="18">
    <source>
        <dbReference type="Proteomes" id="UP000317199"/>
    </source>
</evidence>
<feature type="domain" description="TonB-dependent receptor plug" evidence="16">
    <location>
        <begin position="54"/>
        <end position="160"/>
    </location>
</feature>
<evidence type="ECO:0000313" key="17">
    <source>
        <dbReference type="EMBL" id="QDH70732.1"/>
    </source>
</evidence>
<evidence type="ECO:0000256" key="7">
    <source>
        <dbReference type="ARBA" id="ARBA00023077"/>
    </source>
</evidence>
<dbReference type="GO" id="GO:0044718">
    <property type="term" value="P:siderophore transmembrane transport"/>
    <property type="evidence" value="ECO:0007669"/>
    <property type="project" value="TreeGrafter"/>
</dbReference>
<evidence type="ECO:0000256" key="1">
    <source>
        <dbReference type="ARBA" id="ARBA00004571"/>
    </source>
</evidence>
<dbReference type="Gene3D" id="2.40.170.20">
    <property type="entry name" value="TonB-dependent receptor, beta-barrel domain"/>
    <property type="match status" value="1"/>
</dbReference>
<evidence type="ECO:0000256" key="5">
    <source>
        <dbReference type="ARBA" id="ARBA00022692"/>
    </source>
</evidence>
<keyword evidence="18" id="KW-1185">Reference proteome</keyword>
<keyword evidence="9 17" id="KW-0675">Receptor</keyword>
<evidence type="ECO:0000256" key="4">
    <source>
        <dbReference type="ARBA" id="ARBA00022452"/>
    </source>
</evidence>
<evidence type="ECO:0000256" key="8">
    <source>
        <dbReference type="ARBA" id="ARBA00023136"/>
    </source>
</evidence>
<feature type="domain" description="TonB-dependent receptor-like beta-barrel" evidence="15">
    <location>
        <begin position="246"/>
        <end position="681"/>
    </location>
</feature>
<comment type="subcellular location">
    <subcellularLocation>
        <location evidence="1 11">Cell outer membrane</location>
        <topology evidence="1 11">Multi-pass membrane protein</topology>
    </subcellularLocation>
</comment>
<dbReference type="SUPFAM" id="SSF56935">
    <property type="entry name" value="Porins"/>
    <property type="match status" value="1"/>
</dbReference>
<keyword evidence="8 11" id="KW-0472">Membrane</keyword>
<dbReference type="InterPro" id="IPR010917">
    <property type="entry name" value="TonB_rcpt_CS"/>
</dbReference>
<dbReference type="PANTHER" id="PTHR30069:SF29">
    <property type="entry name" value="HEMOGLOBIN AND HEMOGLOBIN-HAPTOGLOBIN-BINDING PROTEIN 1-RELATED"/>
    <property type="match status" value="1"/>
</dbReference>
<dbReference type="OrthoDB" id="9764669at2"/>
<evidence type="ECO:0000256" key="9">
    <source>
        <dbReference type="ARBA" id="ARBA00023170"/>
    </source>
</evidence>
<feature type="short sequence motif" description="TonB C-terminal box" evidence="12">
    <location>
        <begin position="691"/>
        <end position="708"/>
    </location>
</feature>
<evidence type="ECO:0000256" key="6">
    <source>
        <dbReference type="ARBA" id="ARBA00022729"/>
    </source>
</evidence>
<dbReference type="EMBL" id="CP041242">
    <property type="protein sequence ID" value="QDH70732.1"/>
    <property type="molecule type" value="Genomic_DNA"/>
</dbReference>
<evidence type="ECO:0000256" key="11">
    <source>
        <dbReference type="PROSITE-ProRule" id="PRU01360"/>
    </source>
</evidence>
<dbReference type="PROSITE" id="PS01156">
    <property type="entry name" value="TONB_DEPENDENT_REC_2"/>
    <property type="match status" value="1"/>
</dbReference>
<dbReference type="Proteomes" id="UP000317199">
    <property type="component" value="Chromosome"/>
</dbReference>
<evidence type="ECO:0000256" key="10">
    <source>
        <dbReference type="ARBA" id="ARBA00023237"/>
    </source>
</evidence>
<evidence type="ECO:0000259" key="16">
    <source>
        <dbReference type="Pfam" id="PF07715"/>
    </source>
</evidence>
<keyword evidence="10 11" id="KW-0998">Cell outer membrane</keyword>
<evidence type="ECO:0000256" key="12">
    <source>
        <dbReference type="PROSITE-ProRule" id="PRU10144"/>
    </source>
</evidence>
<dbReference type="RefSeq" id="WP_141624064.1">
    <property type="nucleotide sequence ID" value="NZ_CP041242.1"/>
</dbReference>
<keyword evidence="5 11" id="KW-0812">Transmembrane</keyword>
<dbReference type="GO" id="GO:0009279">
    <property type="term" value="C:cell outer membrane"/>
    <property type="evidence" value="ECO:0007669"/>
    <property type="project" value="UniProtKB-SubCell"/>
</dbReference>
<dbReference type="InterPro" id="IPR037066">
    <property type="entry name" value="Plug_dom_sf"/>
</dbReference>
<dbReference type="GO" id="GO:0015344">
    <property type="term" value="F:siderophore uptake transmembrane transporter activity"/>
    <property type="evidence" value="ECO:0007669"/>
    <property type="project" value="TreeGrafter"/>
</dbReference>
<keyword evidence="7 13" id="KW-0798">TonB box</keyword>
<feature type="signal peptide" evidence="14">
    <location>
        <begin position="1"/>
        <end position="19"/>
    </location>
</feature>
<dbReference type="AlphaFoldDB" id="A0A514BTM9"/>
<reference evidence="17 18" key="1">
    <citation type="submission" date="2019-06" db="EMBL/GenBank/DDBJ databases">
        <title>Lysobacter alkalisoli sp. nov. isolated from saline-alkali soil.</title>
        <authorList>
            <person name="Sun J.-Q."/>
            <person name="Xu L."/>
        </authorList>
    </citation>
    <scope>NUCLEOTIDE SEQUENCE [LARGE SCALE GENOMIC DNA]</scope>
    <source>
        <strain evidence="17 18">SJ-36</strain>
    </source>
</reference>
<evidence type="ECO:0000256" key="2">
    <source>
        <dbReference type="ARBA" id="ARBA00008143"/>
    </source>
</evidence>
<dbReference type="CDD" id="cd01347">
    <property type="entry name" value="ligand_gated_channel"/>
    <property type="match status" value="1"/>
</dbReference>
<name>A0A514BTM9_9GAMM</name>
<dbReference type="Pfam" id="PF00593">
    <property type="entry name" value="TonB_dep_Rec_b-barrel"/>
    <property type="match status" value="1"/>
</dbReference>
<proteinExistence type="inferred from homology"/>